<evidence type="ECO:0000313" key="2">
    <source>
        <dbReference type="EMBL" id="NYT46922.1"/>
    </source>
</evidence>
<dbReference type="EMBL" id="JACCHS010000057">
    <property type="protein sequence ID" value="NYT46922.1"/>
    <property type="molecule type" value="Genomic_DNA"/>
</dbReference>
<evidence type="ECO:0000313" key="3">
    <source>
        <dbReference type="Proteomes" id="UP000537890"/>
    </source>
</evidence>
<gene>
    <name evidence="2" type="ORF">H0A75_04125</name>
</gene>
<name>A0A7Z0MPB5_9GAMM</name>
<comment type="caution">
    <text evidence="2">The sequence shown here is derived from an EMBL/GenBank/DDBJ whole genome shotgun (WGS) entry which is preliminary data.</text>
</comment>
<evidence type="ECO:0000256" key="1">
    <source>
        <dbReference type="SAM" id="MobiDB-lite"/>
    </source>
</evidence>
<feature type="region of interest" description="Disordered" evidence="1">
    <location>
        <begin position="45"/>
        <end position="75"/>
    </location>
</feature>
<sequence>MSITLQSRKISTHLHYTIHTMKKIIFLIFGSLFLQACSDDNNTDNTTSNPVATASIKEAPQKNAPKSEPVESKWNGTSLSDATIKKVQQDKYNYTQCVYTEAQKKGYQKIDSRVATDAVIKQCEPDLAIIRTTFINDGVPKEIADRYLKKTRVQMTRKILQSLIFAEAARNAGATQ</sequence>
<proteinExistence type="predicted"/>
<accession>A0A7Z0MPB5</accession>
<organism evidence="2 3">
    <name type="scientific">Candidatus Methanofishera endochildressiae</name>
    <dbReference type="NCBI Taxonomy" id="2738884"/>
    <lineage>
        <taxon>Bacteria</taxon>
        <taxon>Pseudomonadati</taxon>
        <taxon>Pseudomonadota</taxon>
        <taxon>Gammaproteobacteria</taxon>
        <taxon>Candidatus Methanofishera</taxon>
    </lineage>
</organism>
<protein>
    <submittedName>
        <fullName evidence="2">Uncharacterized protein</fullName>
    </submittedName>
</protein>
<dbReference type="Proteomes" id="UP000537890">
    <property type="component" value="Unassembled WGS sequence"/>
</dbReference>
<dbReference type="AlphaFoldDB" id="A0A7Z0MPB5"/>
<reference evidence="2 3" key="1">
    <citation type="submission" date="2020-05" db="EMBL/GenBank/DDBJ databases">
        <title>Horizontal transmission and recombination maintain forever young bacterial symbiont genomes.</title>
        <authorList>
            <person name="Russell S.L."/>
            <person name="Pepper-Tunick E."/>
            <person name="Svedberg J."/>
            <person name="Byrne A."/>
            <person name="Ruelas Castillo J."/>
            <person name="Vollmers C."/>
            <person name="Beinart R.A."/>
            <person name="Corbett-Detig R."/>
        </authorList>
    </citation>
    <scope>NUCLEOTIDE SEQUENCE [LARGE SCALE GENOMIC DNA]</scope>
    <source>
        <strain evidence="2">4727-3</strain>
    </source>
</reference>